<dbReference type="Proteomes" id="UP000178385">
    <property type="component" value="Unassembled WGS sequence"/>
</dbReference>
<dbReference type="EMBL" id="MHIG01000015">
    <property type="protein sequence ID" value="OGY47100.1"/>
    <property type="molecule type" value="Genomic_DNA"/>
</dbReference>
<name>A0A1G1Y5T0_9BACT</name>
<sequence>MTRNDVLTWFFGCLRRLLRCDPEFDELSRRVTALTEQLSPTTIARAALEQQNTALVAELEAIQKERQEAIQSFSLLRSELVNLLRLREDKRSWAHRASAARDLIRVLTLILEITEEEIAPINGKTTKGIEEHFRRFVGFLKRIRDFKATNQAPETSSA</sequence>
<comment type="caution">
    <text evidence="2">The sequence shown here is derived from an EMBL/GenBank/DDBJ whole genome shotgun (WGS) entry which is preliminary data.</text>
</comment>
<evidence type="ECO:0000313" key="2">
    <source>
        <dbReference type="EMBL" id="OGY47100.1"/>
    </source>
</evidence>
<protein>
    <submittedName>
        <fullName evidence="2">Uncharacterized protein</fullName>
    </submittedName>
</protein>
<dbReference type="AlphaFoldDB" id="A0A1G1Y5T0"/>
<evidence type="ECO:0000256" key="1">
    <source>
        <dbReference type="SAM" id="Coils"/>
    </source>
</evidence>
<evidence type="ECO:0000313" key="3">
    <source>
        <dbReference type="Proteomes" id="UP000178385"/>
    </source>
</evidence>
<organism evidence="2 3">
    <name type="scientific">Candidatus Buchananbacteria bacterium RIFCSPHIGHO2_01_FULL_47_11b</name>
    <dbReference type="NCBI Taxonomy" id="1797537"/>
    <lineage>
        <taxon>Bacteria</taxon>
        <taxon>Candidatus Buchananiibacteriota</taxon>
    </lineage>
</organism>
<reference evidence="2 3" key="1">
    <citation type="journal article" date="2016" name="Nat. Commun.">
        <title>Thousands of microbial genomes shed light on interconnected biogeochemical processes in an aquifer system.</title>
        <authorList>
            <person name="Anantharaman K."/>
            <person name="Brown C.T."/>
            <person name="Hug L.A."/>
            <person name="Sharon I."/>
            <person name="Castelle C.J."/>
            <person name="Probst A.J."/>
            <person name="Thomas B.C."/>
            <person name="Singh A."/>
            <person name="Wilkins M.J."/>
            <person name="Karaoz U."/>
            <person name="Brodie E.L."/>
            <person name="Williams K.H."/>
            <person name="Hubbard S.S."/>
            <person name="Banfield J.F."/>
        </authorList>
    </citation>
    <scope>NUCLEOTIDE SEQUENCE [LARGE SCALE GENOMIC DNA]</scope>
</reference>
<accession>A0A1G1Y5T0</accession>
<feature type="coiled-coil region" evidence="1">
    <location>
        <begin position="45"/>
        <end position="79"/>
    </location>
</feature>
<gene>
    <name evidence="2" type="ORF">A2840_00350</name>
</gene>
<keyword evidence="1" id="KW-0175">Coiled coil</keyword>
<proteinExistence type="predicted"/>